<evidence type="ECO:0000256" key="3">
    <source>
        <dbReference type="ARBA" id="ARBA00022679"/>
    </source>
</evidence>
<evidence type="ECO:0000313" key="9">
    <source>
        <dbReference type="Proteomes" id="UP001271769"/>
    </source>
</evidence>
<keyword evidence="4 8" id="KW-0418">Kinase</keyword>
<dbReference type="SMART" id="SM00388">
    <property type="entry name" value="HisKA"/>
    <property type="match status" value="1"/>
</dbReference>
<dbReference type="EC" id="2.7.13.3" evidence="2"/>
<evidence type="ECO:0000256" key="6">
    <source>
        <dbReference type="SAM" id="Phobius"/>
    </source>
</evidence>
<reference evidence="8 9" key="1">
    <citation type="journal article" date="2013" name="Antonie Van Leeuwenhoek">
        <title>Dongia rigui sp. nov., isolated from freshwater of a large wetland in Korea.</title>
        <authorList>
            <person name="Baik K.S."/>
            <person name="Hwang Y.M."/>
            <person name="Choi J.S."/>
            <person name="Kwon J."/>
            <person name="Seong C.N."/>
        </authorList>
    </citation>
    <scope>NUCLEOTIDE SEQUENCE [LARGE SCALE GENOMIC DNA]</scope>
    <source>
        <strain evidence="8 9">04SU4-P</strain>
    </source>
</reference>
<dbReference type="Gene3D" id="1.10.287.130">
    <property type="match status" value="1"/>
</dbReference>
<dbReference type="Gene3D" id="3.30.565.10">
    <property type="entry name" value="Histidine kinase-like ATPase, C-terminal domain"/>
    <property type="match status" value="1"/>
</dbReference>
<keyword evidence="6" id="KW-0472">Membrane</keyword>
<dbReference type="InterPro" id="IPR036097">
    <property type="entry name" value="HisK_dim/P_sf"/>
</dbReference>
<sequence>MSTARRYWLVVMVVGSFLLAIGLSVQILVSSALDAHRSLKNVAWAAAQLEIEYLQFKHAFNGYAGLTQSVPASFLETRFSVFQTRIRVLKQETDPTELASDASYDKLIADLDALTAQDSSVKQAMATKDEDTRKAAFNQLALLDSPIRSWVQDVMLHSNPDRQKEELVEAQLKAAGVMAVAILSGIALIGLLLRNIKQIEASREREREARLRVDQASRVKDTFLAVVTHELRTPLNAVIGFSELMRSRAGKTHDHELTAWTDEVLEAGKHLLTLVNQTIDMSKISAGKLALSPAEFDLRLLVADSVTSIKRQINHDAKSGVRQELTTTLPAQDVMICADEAWLRQALFNTILHGRKKLSGEKPIEIAVSHRGGRAHITIGHRDHALVDQLVPASNDAAATTPALDPFVQGELGLSRVAHGLGLEMPIAKAIVEAHDGSLHYEASSNSFRVLIDLPVNIAA</sequence>
<dbReference type="InterPro" id="IPR050736">
    <property type="entry name" value="Sensor_HK_Regulatory"/>
</dbReference>
<dbReference type="PANTHER" id="PTHR43711">
    <property type="entry name" value="TWO-COMPONENT HISTIDINE KINASE"/>
    <property type="match status" value="1"/>
</dbReference>
<keyword evidence="5" id="KW-0902">Two-component regulatory system</keyword>
<dbReference type="GO" id="GO:0016301">
    <property type="term" value="F:kinase activity"/>
    <property type="evidence" value="ECO:0007669"/>
    <property type="project" value="UniProtKB-KW"/>
</dbReference>
<evidence type="ECO:0000259" key="7">
    <source>
        <dbReference type="PROSITE" id="PS50109"/>
    </source>
</evidence>
<dbReference type="InterPro" id="IPR005467">
    <property type="entry name" value="His_kinase_dom"/>
</dbReference>
<dbReference type="CDD" id="cd00082">
    <property type="entry name" value="HisKA"/>
    <property type="match status" value="1"/>
</dbReference>
<keyword evidence="9" id="KW-1185">Reference proteome</keyword>
<feature type="transmembrane region" description="Helical" evidence="6">
    <location>
        <begin position="7"/>
        <end position="29"/>
    </location>
</feature>
<comment type="catalytic activity">
    <reaction evidence="1">
        <text>ATP + protein L-histidine = ADP + protein N-phospho-L-histidine.</text>
        <dbReference type="EC" id="2.7.13.3"/>
    </reaction>
</comment>
<evidence type="ECO:0000256" key="1">
    <source>
        <dbReference type="ARBA" id="ARBA00000085"/>
    </source>
</evidence>
<keyword evidence="6" id="KW-1133">Transmembrane helix</keyword>
<dbReference type="Pfam" id="PF00512">
    <property type="entry name" value="HisKA"/>
    <property type="match status" value="1"/>
</dbReference>
<dbReference type="PANTHER" id="PTHR43711:SF1">
    <property type="entry name" value="HISTIDINE KINASE 1"/>
    <property type="match status" value="1"/>
</dbReference>
<dbReference type="InterPro" id="IPR003661">
    <property type="entry name" value="HisK_dim/P_dom"/>
</dbReference>
<protein>
    <recommendedName>
        <fullName evidence="2">histidine kinase</fullName>
        <ecNumber evidence="2">2.7.13.3</ecNumber>
    </recommendedName>
</protein>
<evidence type="ECO:0000313" key="8">
    <source>
        <dbReference type="EMBL" id="MDY0873582.1"/>
    </source>
</evidence>
<dbReference type="InterPro" id="IPR036890">
    <property type="entry name" value="HATPase_C_sf"/>
</dbReference>
<comment type="caution">
    <text evidence="8">The sequence shown here is derived from an EMBL/GenBank/DDBJ whole genome shotgun (WGS) entry which is preliminary data.</text>
</comment>
<evidence type="ECO:0000256" key="2">
    <source>
        <dbReference type="ARBA" id="ARBA00012438"/>
    </source>
</evidence>
<evidence type="ECO:0000256" key="4">
    <source>
        <dbReference type="ARBA" id="ARBA00022777"/>
    </source>
</evidence>
<dbReference type="PROSITE" id="PS50109">
    <property type="entry name" value="HIS_KIN"/>
    <property type="match status" value="1"/>
</dbReference>
<name>A0ABU5E2J2_9PROT</name>
<dbReference type="Proteomes" id="UP001271769">
    <property type="component" value="Unassembled WGS sequence"/>
</dbReference>
<evidence type="ECO:0000256" key="5">
    <source>
        <dbReference type="ARBA" id="ARBA00023012"/>
    </source>
</evidence>
<dbReference type="EMBL" id="JAXCLX010000003">
    <property type="protein sequence ID" value="MDY0873582.1"/>
    <property type="molecule type" value="Genomic_DNA"/>
</dbReference>
<feature type="transmembrane region" description="Helical" evidence="6">
    <location>
        <begin position="174"/>
        <end position="193"/>
    </location>
</feature>
<organism evidence="8 9">
    <name type="scientific">Dongia rigui</name>
    <dbReference type="NCBI Taxonomy" id="940149"/>
    <lineage>
        <taxon>Bacteria</taxon>
        <taxon>Pseudomonadati</taxon>
        <taxon>Pseudomonadota</taxon>
        <taxon>Alphaproteobacteria</taxon>
        <taxon>Rhodospirillales</taxon>
        <taxon>Dongiaceae</taxon>
        <taxon>Dongia</taxon>
    </lineage>
</organism>
<accession>A0ABU5E2J2</accession>
<keyword evidence="6" id="KW-0812">Transmembrane</keyword>
<keyword evidence="3" id="KW-0808">Transferase</keyword>
<gene>
    <name evidence="8" type="ORF">SMD31_16700</name>
</gene>
<feature type="domain" description="Histidine kinase" evidence="7">
    <location>
        <begin position="226"/>
        <end position="458"/>
    </location>
</feature>
<dbReference type="RefSeq" id="WP_320502056.1">
    <property type="nucleotide sequence ID" value="NZ_JAXCLX010000003.1"/>
</dbReference>
<dbReference type="SUPFAM" id="SSF47384">
    <property type="entry name" value="Homodimeric domain of signal transducing histidine kinase"/>
    <property type="match status" value="1"/>
</dbReference>
<proteinExistence type="predicted"/>
<dbReference type="SUPFAM" id="SSF55874">
    <property type="entry name" value="ATPase domain of HSP90 chaperone/DNA topoisomerase II/histidine kinase"/>
    <property type="match status" value="1"/>
</dbReference>